<sequence>MMLSSPHRERDSLGHTGGRRRMSSRFHIITPVVGVSGGAAFSLSVQGSCPVTSVALRSPPTPGQQRDRQPQRHSPIRHVLRCPHWVKQPPYSVSKNHTASH</sequence>
<dbReference type="EMBL" id="CM055764">
    <property type="protein sequence ID" value="KAJ7984985.1"/>
    <property type="molecule type" value="Genomic_DNA"/>
</dbReference>
<gene>
    <name evidence="1" type="ORF">DPEC_G00360440</name>
</gene>
<name>A0ACC2F0U8_DALPE</name>
<protein>
    <submittedName>
        <fullName evidence="1">Uncharacterized protein</fullName>
    </submittedName>
</protein>
<comment type="caution">
    <text evidence="1">The sequence shown here is derived from an EMBL/GenBank/DDBJ whole genome shotgun (WGS) entry which is preliminary data.</text>
</comment>
<reference evidence="1" key="1">
    <citation type="submission" date="2021-05" db="EMBL/GenBank/DDBJ databases">
        <authorList>
            <person name="Pan Q."/>
            <person name="Jouanno E."/>
            <person name="Zahm M."/>
            <person name="Klopp C."/>
            <person name="Cabau C."/>
            <person name="Louis A."/>
            <person name="Berthelot C."/>
            <person name="Parey E."/>
            <person name="Roest Crollius H."/>
            <person name="Montfort J."/>
            <person name="Robinson-Rechavi M."/>
            <person name="Bouchez O."/>
            <person name="Lampietro C."/>
            <person name="Lopez Roques C."/>
            <person name="Donnadieu C."/>
            <person name="Postlethwait J."/>
            <person name="Bobe J."/>
            <person name="Dillon D."/>
            <person name="Chandos A."/>
            <person name="von Hippel F."/>
            <person name="Guiguen Y."/>
        </authorList>
    </citation>
    <scope>NUCLEOTIDE SEQUENCE</scope>
    <source>
        <strain evidence="1">YG-Jan2019</strain>
    </source>
</reference>
<evidence type="ECO:0000313" key="2">
    <source>
        <dbReference type="Proteomes" id="UP001157502"/>
    </source>
</evidence>
<proteinExistence type="predicted"/>
<accession>A0ACC2F0U8</accession>
<dbReference type="Proteomes" id="UP001157502">
    <property type="component" value="Chromosome 37"/>
</dbReference>
<keyword evidence="2" id="KW-1185">Reference proteome</keyword>
<evidence type="ECO:0000313" key="1">
    <source>
        <dbReference type="EMBL" id="KAJ7984985.1"/>
    </source>
</evidence>
<organism evidence="1 2">
    <name type="scientific">Dallia pectoralis</name>
    <name type="common">Alaska blackfish</name>
    <dbReference type="NCBI Taxonomy" id="75939"/>
    <lineage>
        <taxon>Eukaryota</taxon>
        <taxon>Metazoa</taxon>
        <taxon>Chordata</taxon>
        <taxon>Craniata</taxon>
        <taxon>Vertebrata</taxon>
        <taxon>Euteleostomi</taxon>
        <taxon>Actinopterygii</taxon>
        <taxon>Neopterygii</taxon>
        <taxon>Teleostei</taxon>
        <taxon>Protacanthopterygii</taxon>
        <taxon>Esociformes</taxon>
        <taxon>Umbridae</taxon>
        <taxon>Dallia</taxon>
    </lineage>
</organism>